<proteinExistence type="predicted"/>
<protein>
    <submittedName>
        <fullName evidence="1">N-formylglutamate amidohydrolase</fullName>
    </submittedName>
</protein>
<accession>A0A9X2LBT7</accession>
<comment type="caution">
    <text evidence="1">The sequence shown here is derived from an EMBL/GenBank/DDBJ whole genome shotgun (WGS) entry which is preliminary data.</text>
</comment>
<dbReference type="Gene3D" id="3.40.630.40">
    <property type="entry name" value="Zn-dependent exopeptidases"/>
    <property type="match status" value="1"/>
</dbReference>
<evidence type="ECO:0000313" key="2">
    <source>
        <dbReference type="Proteomes" id="UP001142610"/>
    </source>
</evidence>
<dbReference type="SUPFAM" id="SSF53187">
    <property type="entry name" value="Zn-dependent exopeptidases"/>
    <property type="match status" value="1"/>
</dbReference>
<keyword evidence="2" id="KW-1185">Reference proteome</keyword>
<dbReference type="AlphaFoldDB" id="A0A9X2LBT7"/>
<reference evidence="1" key="1">
    <citation type="submission" date="2022-07" db="EMBL/GenBank/DDBJ databases">
        <title>Parvularcula maris sp. nov., an algicidal bacterium isolated from seawater.</title>
        <authorList>
            <person name="Li F."/>
        </authorList>
    </citation>
    <scope>NUCLEOTIDE SEQUENCE</scope>
    <source>
        <strain evidence="1">BGMRC 0090</strain>
    </source>
</reference>
<gene>
    <name evidence="1" type="ORF">NOG11_09740</name>
</gene>
<dbReference type="RefSeq" id="WP_256619567.1">
    <property type="nucleotide sequence ID" value="NZ_JANIBC010000007.1"/>
</dbReference>
<organism evidence="1 2">
    <name type="scientific">Parvularcula maris</name>
    <dbReference type="NCBI Taxonomy" id="2965077"/>
    <lineage>
        <taxon>Bacteria</taxon>
        <taxon>Pseudomonadati</taxon>
        <taxon>Pseudomonadota</taxon>
        <taxon>Alphaproteobacteria</taxon>
        <taxon>Parvularculales</taxon>
        <taxon>Parvularculaceae</taxon>
        <taxon>Parvularcula</taxon>
    </lineage>
</organism>
<dbReference type="EMBL" id="JANIBC010000007">
    <property type="protein sequence ID" value="MCQ8185677.1"/>
    <property type="molecule type" value="Genomic_DNA"/>
</dbReference>
<name>A0A9X2LBT7_9PROT</name>
<dbReference type="Proteomes" id="UP001142610">
    <property type="component" value="Unassembled WGS sequence"/>
</dbReference>
<sequence>MVARIVKQNYPSHVVERPSSWRHPYLFCCPHAGRDYPRRLLSMSPLPLETLRRSEDAYVDQLIPSFAKELVPTVHAHFPRLFVDVNRSPRELDPGLFSGQVDPGPLTRSSRVVAGFGVIPKLAADGRSIYGSRLPSSEAKSRLKQCFHPYHDDVSALAEEARERFGRVLIVDWHSMPSSAGGQQKLADIVLGDLFGASCSEEDTGLWEDAFMREGFKVARNQPYAGGFVASNYGKPREGIGVLQIEINRGLYMNERRVARNAGFQTTARRIEQVVDRVLLASAPGAIAAE</sequence>
<dbReference type="InterPro" id="IPR007709">
    <property type="entry name" value="N-FG_amidohydro"/>
</dbReference>
<evidence type="ECO:0000313" key="1">
    <source>
        <dbReference type="EMBL" id="MCQ8185677.1"/>
    </source>
</evidence>
<dbReference type="Pfam" id="PF05013">
    <property type="entry name" value="FGase"/>
    <property type="match status" value="1"/>
</dbReference>